<evidence type="ECO:0000256" key="2">
    <source>
        <dbReference type="ARBA" id="ARBA00022771"/>
    </source>
</evidence>
<evidence type="ECO:0000256" key="7">
    <source>
        <dbReference type="SAM" id="MobiDB-lite"/>
    </source>
</evidence>
<dbReference type="OrthoDB" id="2162994at2759"/>
<feature type="domain" description="GATA-type" evidence="8">
    <location>
        <begin position="422"/>
        <end position="452"/>
    </location>
</feature>
<dbReference type="AlphaFoldDB" id="A0A9P6VSD0"/>
<keyword evidence="10" id="KW-1185">Reference proteome</keyword>
<evidence type="ECO:0000256" key="1">
    <source>
        <dbReference type="ARBA" id="ARBA00022723"/>
    </source>
</evidence>
<dbReference type="Pfam" id="PF00320">
    <property type="entry name" value="GATA"/>
    <property type="match status" value="1"/>
</dbReference>
<keyword evidence="4" id="KW-0805">Transcription regulation</keyword>
<dbReference type="InterPro" id="IPR013088">
    <property type="entry name" value="Znf_NHR/GATA"/>
</dbReference>
<evidence type="ECO:0000256" key="4">
    <source>
        <dbReference type="ARBA" id="ARBA00023015"/>
    </source>
</evidence>
<evidence type="ECO:0000313" key="9">
    <source>
        <dbReference type="EMBL" id="KAG0652699.1"/>
    </source>
</evidence>
<dbReference type="SMART" id="SM00401">
    <property type="entry name" value="ZnF_GATA"/>
    <property type="match status" value="1"/>
</dbReference>
<feature type="compositionally biased region" description="Polar residues" evidence="7">
    <location>
        <begin position="73"/>
        <end position="89"/>
    </location>
</feature>
<evidence type="ECO:0000259" key="8">
    <source>
        <dbReference type="PROSITE" id="PS50114"/>
    </source>
</evidence>
<dbReference type="Proteomes" id="UP000785200">
    <property type="component" value="Unassembled WGS sequence"/>
</dbReference>
<dbReference type="PANTHER" id="PTHR47172:SF24">
    <property type="entry name" value="GATA ZINC FINGER DOMAIN-CONTAINING PROTEIN 14-RELATED"/>
    <property type="match status" value="1"/>
</dbReference>
<dbReference type="Gene3D" id="3.30.50.10">
    <property type="entry name" value="Erythroid Transcription Factor GATA-1, subunit A"/>
    <property type="match status" value="1"/>
</dbReference>
<feature type="region of interest" description="Disordered" evidence="7">
    <location>
        <begin position="456"/>
        <end position="485"/>
    </location>
</feature>
<dbReference type="GO" id="GO:0006355">
    <property type="term" value="P:regulation of DNA-templated transcription"/>
    <property type="evidence" value="ECO:0007669"/>
    <property type="project" value="InterPro"/>
</dbReference>
<keyword evidence="1" id="KW-0479">Metal-binding</keyword>
<protein>
    <submittedName>
        <fullName evidence="9">Biofilm regulator 1</fullName>
    </submittedName>
</protein>
<feature type="compositionally biased region" description="Polar residues" evidence="7">
    <location>
        <begin position="156"/>
        <end position="177"/>
    </location>
</feature>
<feature type="compositionally biased region" description="Basic and acidic residues" evidence="7">
    <location>
        <begin position="192"/>
        <end position="204"/>
    </location>
</feature>
<feature type="compositionally biased region" description="Polar residues" evidence="7">
    <location>
        <begin position="98"/>
        <end position="116"/>
    </location>
</feature>
<dbReference type="PROSITE" id="PS00344">
    <property type="entry name" value="GATA_ZN_FINGER_1"/>
    <property type="match status" value="1"/>
</dbReference>
<feature type="compositionally biased region" description="Polar residues" evidence="7">
    <location>
        <begin position="31"/>
        <end position="45"/>
    </location>
</feature>
<gene>
    <name evidence="9" type="ORF">D0Z07_0284</name>
</gene>
<evidence type="ECO:0000256" key="3">
    <source>
        <dbReference type="ARBA" id="ARBA00022833"/>
    </source>
</evidence>
<dbReference type="InterPro" id="IPR000679">
    <property type="entry name" value="Znf_GATA"/>
</dbReference>
<comment type="caution">
    <text evidence="9">The sequence shown here is derived from an EMBL/GenBank/DDBJ whole genome shotgun (WGS) entry which is preliminary data.</text>
</comment>
<dbReference type="PROSITE" id="PS50114">
    <property type="entry name" value="GATA_ZN_FINGER_2"/>
    <property type="match status" value="1"/>
</dbReference>
<feature type="compositionally biased region" description="Pro residues" evidence="7">
    <location>
        <begin position="142"/>
        <end position="152"/>
    </location>
</feature>
<proteinExistence type="predicted"/>
<accession>A0A9P6VSD0</accession>
<feature type="compositionally biased region" description="Polar residues" evidence="7">
    <location>
        <begin position="461"/>
        <end position="473"/>
    </location>
</feature>
<dbReference type="GO" id="GO:0008270">
    <property type="term" value="F:zinc ion binding"/>
    <property type="evidence" value="ECO:0007669"/>
    <property type="project" value="UniProtKB-KW"/>
</dbReference>
<evidence type="ECO:0000256" key="6">
    <source>
        <dbReference type="PROSITE-ProRule" id="PRU00094"/>
    </source>
</evidence>
<evidence type="ECO:0000313" key="10">
    <source>
        <dbReference type="Proteomes" id="UP000785200"/>
    </source>
</evidence>
<keyword evidence="3" id="KW-0862">Zinc</keyword>
<feature type="compositionally biased region" description="Basic and acidic residues" evidence="7">
    <location>
        <begin position="52"/>
        <end position="61"/>
    </location>
</feature>
<feature type="compositionally biased region" description="Basic and acidic residues" evidence="7">
    <location>
        <begin position="245"/>
        <end position="256"/>
    </location>
</feature>
<feature type="compositionally biased region" description="Pro residues" evidence="7">
    <location>
        <begin position="212"/>
        <end position="229"/>
    </location>
</feature>
<dbReference type="GO" id="GO:0043565">
    <property type="term" value="F:sequence-specific DNA binding"/>
    <property type="evidence" value="ECO:0007669"/>
    <property type="project" value="InterPro"/>
</dbReference>
<reference evidence="9" key="1">
    <citation type="submission" date="2019-07" db="EMBL/GenBank/DDBJ databases">
        <title>Hyphodiscus hymeniophilus genome sequencing and assembly.</title>
        <authorList>
            <person name="Kramer G."/>
            <person name="Nodwell J."/>
        </authorList>
    </citation>
    <scope>NUCLEOTIDE SEQUENCE</scope>
    <source>
        <strain evidence="9">ATCC 34498</strain>
    </source>
</reference>
<sequence>MCFRGLLSLINREEVDRITTTRPFTSTMAATSLVSPSSMSLFQNGTPPPYSESRRTSDNKTEPPPPIQTAPPSRQSLPSIHEALSSSGPKPNPYASPVSASLQASHQLPYSQQQAPSIPRTYSAEHTSYQPPLAPTRHRRPSPPQPVQPHPHPFTRTDSIPTTFPESRHGSLTTLQTAPGPPPNPYAAPRYELSRYEQDTRGPERTNGYTHHPPPPQHPSHQYGPPPSHIPSTGPPGAAYNQPRYQERDGREPVENWKLREGYKAEPPEFSHGLKRHLDVWDFENNLAQINTSSRVLMEWSHHYNAIAQEQQRGLNVIPDRMPTLDNCKEMVEHGDMIMFSIARMKEMIAQQEIHMMDQRMREQGGKGVEYDDDMTMYGDNMDKHGFGGSEGKKQRRGVRMKHSLHGIQDSDIKQRAAPPGRCHSCNRAETPEWRRGPDGARTLCNACGLHYAKLTRKQTMKQSQGSNGSSLRPKSMNDPLPRPI</sequence>
<feature type="region of interest" description="Disordered" evidence="7">
    <location>
        <begin position="31"/>
        <end position="256"/>
    </location>
</feature>
<name>A0A9P6VSD0_9HELO</name>
<dbReference type="PANTHER" id="PTHR47172">
    <property type="entry name" value="OS01G0976800 PROTEIN"/>
    <property type="match status" value="1"/>
</dbReference>
<keyword evidence="2 6" id="KW-0863">Zinc-finger</keyword>
<evidence type="ECO:0000256" key="5">
    <source>
        <dbReference type="ARBA" id="ARBA00023163"/>
    </source>
</evidence>
<dbReference type="EMBL" id="VNKQ01000002">
    <property type="protein sequence ID" value="KAG0652699.1"/>
    <property type="molecule type" value="Genomic_DNA"/>
</dbReference>
<dbReference type="CDD" id="cd00202">
    <property type="entry name" value="ZnF_GATA"/>
    <property type="match status" value="1"/>
</dbReference>
<organism evidence="9 10">
    <name type="scientific">Hyphodiscus hymeniophilus</name>
    <dbReference type="NCBI Taxonomy" id="353542"/>
    <lineage>
        <taxon>Eukaryota</taxon>
        <taxon>Fungi</taxon>
        <taxon>Dikarya</taxon>
        <taxon>Ascomycota</taxon>
        <taxon>Pezizomycotina</taxon>
        <taxon>Leotiomycetes</taxon>
        <taxon>Helotiales</taxon>
        <taxon>Hyphodiscaceae</taxon>
        <taxon>Hyphodiscus</taxon>
    </lineage>
</organism>
<dbReference type="SUPFAM" id="SSF57716">
    <property type="entry name" value="Glucocorticoid receptor-like (DNA-binding domain)"/>
    <property type="match status" value="1"/>
</dbReference>
<keyword evidence="5" id="KW-0804">Transcription</keyword>